<organism evidence="2 3">
    <name type="scientific">Solanum pinnatisectum</name>
    <name type="common">tansyleaf nightshade</name>
    <dbReference type="NCBI Taxonomy" id="50273"/>
    <lineage>
        <taxon>Eukaryota</taxon>
        <taxon>Viridiplantae</taxon>
        <taxon>Streptophyta</taxon>
        <taxon>Embryophyta</taxon>
        <taxon>Tracheophyta</taxon>
        <taxon>Spermatophyta</taxon>
        <taxon>Magnoliopsida</taxon>
        <taxon>eudicotyledons</taxon>
        <taxon>Gunneridae</taxon>
        <taxon>Pentapetalae</taxon>
        <taxon>asterids</taxon>
        <taxon>lamiids</taxon>
        <taxon>Solanales</taxon>
        <taxon>Solanaceae</taxon>
        <taxon>Solanoideae</taxon>
        <taxon>Solaneae</taxon>
        <taxon>Solanum</taxon>
    </lineage>
</organism>
<dbReference type="EMBL" id="JAWPEI010000038">
    <property type="protein sequence ID" value="KAK4706938.1"/>
    <property type="molecule type" value="Genomic_DNA"/>
</dbReference>
<dbReference type="PANTHER" id="PTHR32263">
    <property type="entry name" value="INACTIVE POLY [ADP-RIBOSE] POLYMERASE SRO4-RELATED"/>
    <property type="match status" value="1"/>
</dbReference>
<reference evidence="2 3" key="1">
    <citation type="submission" date="2023-10" db="EMBL/GenBank/DDBJ databases">
        <title>Genome-Wide Identification Analysis in wild type Solanum Pinnatisectum Reveals Some Genes Defensing Phytophthora Infestans.</title>
        <authorList>
            <person name="Sun C."/>
        </authorList>
    </citation>
    <scope>NUCLEOTIDE SEQUENCE [LARGE SCALE GENOMIC DNA]</scope>
    <source>
        <strain evidence="2">LQN</strain>
        <tissue evidence="2">Leaf</tissue>
    </source>
</reference>
<dbReference type="SUPFAM" id="SSF56399">
    <property type="entry name" value="ADP-ribosylation"/>
    <property type="match status" value="1"/>
</dbReference>
<dbReference type="Proteomes" id="UP001311915">
    <property type="component" value="Unassembled WGS sequence"/>
</dbReference>
<name>A0AAV9K173_9SOLN</name>
<dbReference type="Gene3D" id="3.90.228.10">
    <property type="match status" value="1"/>
</dbReference>
<sequence length="264" mass="30021">MLNSKRRRLEDSPETASSTSNPRYISDPTTSHGVSGSKYQEIHQLFGSQIHQLQTSKLTMDKFVSRLDALASSIQVVAFHANPFSLFRQTNLQPFYLLAKAMEKKMQSEFYPHGVQLSPYDYPLDCLQTAIQDKDGLSHLLICKAILGKLEVVTPGSGQFQPSSEDLDSGVDNLLSPRKYIVWSRHLNTHFFPIVIVSFRASPYSEMVDLRIFIDEMVTRLSNILLPRAMEPDNSTLQRLSRREDHCACIFKASERSSKKQCVY</sequence>
<keyword evidence="3" id="KW-1185">Reference proteome</keyword>
<evidence type="ECO:0000313" key="3">
    <source>
        <dbReference type="Proteomes" id="UP001311915"/>
    </source>
</evidence>
<dbReference type="PANTHER" id="PTHR32263:SF12">
    <property type="entry name" value="INACTIVE POLY [ADP-RIBOSE] POLYMERASE SRO4-RELATED"/>
    <property type="match status" value="1"/>
</dbReference>
<protein>
    <submittedName>
        <fullName evidence="2">Uncharacterized protein</fullName>
    </submittedName>
</protein>
<gene>
    <name evidence="2" type="ORF">R3W88_033499</name>
</gene>
<proteinExistence type="predicted"/>
<dbReference type="InterPro" id="IPR044964">
    <property type="entry name" value="RCD1/SRO1-5"/>
</dbReference>
<evidence type="ECO:0000256" key="1">
    <source>
        <dbReference type="SAM" id="MobiDB-lite"/>
    </source>
</evidence>
<evidence type="ECO:0000313" key="2">
    <source>
        <dbReference type="EMBL" id="KAK4706938.1"/>
    </source>
</evidence>
<dbReference type="AlphaFoldDB" id="A0AAV9K173"/>
<feature type="region of interest" description="Disordered" evidence="1">
    <location>
        <begin position="1"/>
        <end position="35"/>
    </location>
</feature>
<accession>A0AAV9K173</accession>
<feature type="compositionally biased region" description="Polar residues" evidence="1">
    <location>
        <begin position="14"/>
        <end position="35"/>
    </location>
</feature>
<comment type="caution">
    <text evidence="2">The sequence shown here is derived from an EMBL/GenBank/DDBJ whole genome shotgun (WGS) entry which is preliminary data.</text>
</comment>